<evidence type="ECO:0000256" key="2">
    <source>
        <dbReference type="ARBA" id="ARBA00022630"/>
    </source>
</evidence>
<dbReference type="GO" id="GO:0050660">
    <property type="term" value="F:flavin adenine dinucleotide binding"/>
    <property type="evidence" value="ECO:0007669"/>
    <property type="project" value="InterPro"/>
</dbReference>
<dbReference type="Gene3D" id="3.30.465.10">
    <property type="match status" value="1"/>
</dbReference>
<dbReference type="InterPro" id="IPR051914">
    <property type="entry name" value="FAD-linked_OxidoTrans_Type4"/>
</dbReference>
<dbReference type="InterPro" id="IPR016169">
    <property type="entry name" value="FAD-bd_PCMH_sub2"/>
</dbReference>
<dbReference type="PANTHER" id="PTHR42934:SF2">
    <property type="entry name" value="GLYCOLATE OXIDASE SUBUNIT GLCD"/>
    <property type="match status" value="1"/>
</dbReference>
<dbReference type="GO" id="GO:0016491">
    <property type="term" value="F:oxidoreductase activity"/>
    <property type="evidence" value="ECO:0007669"/>
    <property type="project" value="UniProtKB-KW"/>
</dbReference>
<dbReference type="Gene3D" id="1.10.45.10">
    <property type="entry name" value="Vanillyl-alcohol Oxidase, Chain A, domain 4"/>
    <property type="match status" value="1"/>
</dbReference>
<dbReference type="SUPFAM" id="SSF55103">
    <property type="entry name" value="FAD-linked oxidases, C-terminal domain"/>
    <property type="match status" value="1"/>
</dbReference>
<evidence type="ECO:0000256" key="3">
    <source>
        <dbReference type="ARBA" id="ARBA00022827"/>
    </source>
</evidence>
<keyword evidence="3" id="KW-0274">FAD</keyword>
<dbReference type="InterPro" id="IPR016164">
    <property type="entry name" value="FAD-linked_Oxase-like_C"/>
</dbReference>
<dbReference type="PANTHER" id="PTHR42934">
    <property type="entry name" value="GLYCOLATE OXIDASE SUBUNIT GLCD"/>
    <property type="match status" value="1"/>
</dbReference>
<dbReference type="SUPFAM" id="SSF56176">
    <property type="entry name" value="FAD-binding/transporter-associated domain-like"/>
    <property type="match status" value="1"/>
</dbReference>
<comment type="cofactor">
    <cofactor evidence="1">
        <name>FAD</name>
        <dbReference type="ChEBI" id="CHEBI:57692"/>
    </cofactor>
</comment>
<evidence type="ECO:0000313" key="6">
    <source>
        <dbReference type="EMBL" id="HJA89176.1"/>
    </source>
</evidence>
<dbReference type="Proteomes" id="UP000886856">
    <property type="component" value="Unassembled WGS sequence"/>
</dbReference>
<comment type="caution">
    <text evidence="6">The sequence shown here is derived from an EMBL/GenBank/DDBJ whole genome shotgun (WGS) entry which is preliminary data.</text>
</comment>
<evidence type="ECO:0000256" key="1">
    <source>
        <dbReference type="ARBA" id="ARBA00001974"/>
    </source>
</evidence>
<keyword evidence="4" id="KW-0560">Oxidoreductase</keyword>
<evidence type="ECO:0000259" key="5">
    <source>
        <dbReference type="Pfam" id="PF02913"/>
    </source>
</evidence>
<reference evidence="6" key="1">
    <citation type="journal article" date="2021" name="PeerJ">
        <title>Extensive microbial diversity within the chicken gut microbiome revealed by metagenomics and culture.</title>
        <authorList>
            <person name="Gilroy R."/>
            <person name="Ravi A."/>
            <person name="Getino M."/>
            <person name="Pursley I."/>
            <person name="Horton D.L."/>
            <person name="Alikhan N.F."/>
            <person name="Baker D."/>
            <person name="Gharbi K."/>
            <person name="Hall N."/>
            <person name="Watson M."/>
            <person name="Adriaenssens E.M."/>
            <person name="Foster-Nyarko E."/>
            <person name="Jarju S."/>
            <person name="Secka A."/>
            <person name="Antonio M."/>
            <person name="Oren A."/>
            <person name="Chaudhuri R.R."/>
            <person name="La Ragione R."/>
            <person name="Hildebrand F."/>
            <person name="Pallen M.J."/>
        </authorList>
    </citation>
    <scope>NUCLEOTIDE SEQUENCE</scope>
    <source>
        <strain evidence="6">CHK171-505</strain>
    </source>
</reference>
<dbReference type="Gene3D" id="3.30.70.2190">
    <property type="match status" value="1"/>
</dbReference>
<reference evidence="6" key="2">
    <citation type="submission" date="2021-04" db="EMBL/GenBank/DDBJ databases">
        <authorList>
            <person name="Gilroy R."/>
        </authorList>
    </citation>
    <scope>NUCLEOTIDE SEQUENCE</scope>
    <source>
        <strain evidence="6">CHK171-505</strain>
    </source>
</reference>
<dbReference type="Pfam" id="PF02913">
    <property type="entry name" value="FAD-oxidase_C"/>
    <property type="match status" value="1"/>
</dbReference>
<evidence type="ECO:0000256" key="4">
    <source>
        <dbReference type="ARBA" id="ARBA00023002"/>
    </source>
</evidence>
<evidence type="ECO:0000313" key="7">
    <source>
        <dbReference type="Proteomes" id="UP000886856"/>
    </source>
</evidence>
<protein>
    <recommendedName>
        <fullName evidence="5">FAD-binding oxidoreductase/transferase type 4 C-terminal domain-containing protein</fullName>
    </recommendedName>
</protein>
<dbReference type="InterPro" id="IPR004113">
    <property type="entry name" value="FAD-bd_oxidored_4_C"/>
</dbReference>
<organism evidence="6 7">
    <name type="scientific">Candidatus Jeotgalibaca merdavium</name>
    <dbReference type="NCBI Taxonomy" id="2838627"/>
    <lineage>
        <taxon>Bacteria</taxon>
        <taxon>Bacillati</taxon>
        <taxon>Bacillota</taxon>
        <taxon>Bacilli</taxon>
        <taxon>Lactobacillales</taxon>
        <taxon>Carnobacteriaceae</taxon>
        <taxon>Jeotgalibaca</taxon>
    </lineage>
</organism>
<dbReference type="Gene3D" id="3.30.70.2740">
    <property type="match status" value="1"/>
</dbReference>
<keyword evidence="2" id="KW-0285">Flavoprotein</keyword>
<dbReference type="AlphaFoldDB" id="A0A9D2KXN3"/>
<proteinExistence type="predicted"/>
<sequence>MIMYPIHGHLWQLLKDLFIGSEGTLGITTQIKLRLLPRPKATLSLIAAFDTLEDATNVVLTILRNGVDPTAMEFFEREAIALSEKENKLAFPSQKGQAYLLITLDGDSNESIEQRVKLLEQSVLNHHCIELLPLTDPSQEHTAWFLRDHLLTSVVSYSEQVTMDEVVPVNHIATLYNYTKVLEEESGLKLISFGHAGDGNLHTCITRGDIQSQAVWEEKRDFVLKKIYQKIHELGGLPSAEHGIGVIKKTYFHQMTADVNLELMRNIKSVFDPNHLLNPGKVL</sequence>
<accession>A0A9D2KXN3</accession>
<feature type="domain" description="FAD-binding oxidoreductase/transferase type 4 C-terminal" evidence="5">
    <location>
        <begin position="39"/>
        <end position="282"/>
    </location>
</feature>
<dbReference type="EMBL" id="DWYW01000002">
    <property type="protein sequence ID" value="HJA89176.1"/>
    <property type="molecule type" value="Genomic_DNA"/>
</dbReference>
<dbReference type="FunFam" id="1.10.45.10:FF:000001">
    <property type="entry name" value="D-lactate dehydrogenase mitochondrial"/>
    <property type="match status" value="1"/>
</dbReference>
<dbReference type="InterPro" id="IPR016171">
    <property type="entry name" value="Vanillyl_alc_oxidase_C-sub2"/>
</dbReference>
<name>A0A9D2KXN3_9LACT</name>
<gene>
    <name evidence="6" type="ORF">H9948_00100</name>
</gene>
<dbReference type="InterPro" id="IPR036318">
    <property type="entry name" value="FAD-bd_PCMH-like_sf"/>
</dbReference>